<evidence type="ECO:0008006" key="2">
    <source>
        <dbReference type="Google" id="ProtNLM"/>
    </source>
</evidence>
<evidence type="ECO:0000313" key="1">
    <source>
        <dbReference type="EMBL" id="SVB93061.1"/>
    </source>
</evidence>
<protein>
    <recommendedName>
        <fullName evidence="2">Autotransporter domain-containing protein</fullName>
    </recommendedName>
</protein>
<dbReference type="AlphaFoldDB" id="A0A382I2W5"/>
<reference evidence="1" key="1">
    <citation type="submission" date="2018-05" db="EMBL/GenBank/DDBJ databases">
        <authorList>
            <person name="Lanie J.A."/>
            <person name="Ng W.-L."/>
            <person name="Kazmierczak K.M."/>
            <person name="Andrzejewski T.M."/>
            <person name="Davidsen T.M."/>
            <person name="Wayne K.J."/>
            <person name="Tettelin H."/>
            <person name="Glass J.I."/>
            <person name="Rusch D."/>
            <person name="Podicherti R."/>
            <person name="Tsui H.-C.T."/>
            <person name="Winkler M.E."/>
        </authorList>
    </citation>
    <scope>NUCLEOTIDE SEQUENCE</scope>
</reference>
<organism evidence="1">
    <name type="scientific">marine metagenome</name>
    <dbReference type="NCBI Taxonomy" id="408172"/>
    <lineage>
        <taxon>unclassified sequences</taxon>
        <taxon>metagenomes</taxon>
        <taxon>ecological metagenomes</taxon>
    </lineage>
</organism>
<dbReference type="EMBL" id="UINC01064413">
    <property type="protein sequence ID" value="SVB93061.1"/>
    <property type="molecule type" value="Genomic_DNA"/>
</dbReference>
<sequence length="422" mass="44671">MEKFYTAYFSYWKRAFFLLLAIALLFPSKALAQDVLVADKTVGAGVNEPDEQRFNANNLTLTNNGTIDPGGNRAINNNAGNTGITIINNAGATITSTANATIRSILAGGNDLTITNSGTIQTTASNQAIQVKNDTNFTLTNNAGGVISGVGSAINFVTVGGTINNSGTISTSATNGQAIQVSEGTGLTINNNAGGVISADQIAVRVFDNNTITNRGTISSATQSINLRGDNNTITLKEGSILVGSIGLNATATTGNILKIEQGYGQAYFYETIGTGSYTVEDLSGNAIVKGSAASVGQGAQETVDERLGLRTFNLRSALKRYSVFSKDLIEDELYVEPFSYYSKRGSNSSILSYDNYGYGLNLIYPKSNKLDLILTVEKSELAIQRDHDVSNTNFLAGFNARDFLSIGSWKASGFFVAGMGW</sequence>
<accession>A0A382I2W5</accession>
<feature type="non-terminal residue" evidence="1">
    <location>
        <position position="422"/>
    </location>
</feature>
<proteinExistence type="predicted"/>
<gene>
    <name evidence="1" type="ORF">METZ01_LOCUS245915</name>
</gene>
<name>A0A382I2W5_9ZZZZ</name>